<dbReference type="PANTHER" id="PTHR34385">
    <property type="entry name" value="D-ALANYL-D-ALANINE CARBOXYPEPTIDASE"/>
    <property type="match status" value="1"/>
</dbReference>
<keyword evidence="2" id="KW-0732">Signal</keyword>
<dbReference type="InterPro" id="IPR052179">
    <property type="entry name" value="DD-CPase-like"/>
</dbReference>
<organism evidence="4 5">
    <name type="scientific">Halobacillus trueperi</name>
    <dbReference type="NCBI Taxonomy" id="156205"/>
    <lineage>
        <taxon>Bacteria</taxon>
        <taxon>Bacillati</taxon>
        <taxon>Bacillota</taxon>
        <taxon>Bacilli</taxon>
        <taxon>Bacillales</taxon>
        <taxon>Bacillaceae</taxon>
        <taxon>Halobacillus</taxon>
    </lineage>
</organism>
<keyword evidence="4" id="KW-0645">Protease</keyword>
<sequence length="280" mass="31337">MKKLWILTALSIGLTACSLASSGDNQESKEEDVPASSQKEQDQTPAEEDQSSSSEDTAQTTAEEGKDTASEKTEKDKVLEDGTIQVGEPESLQVVVNKNRKLPGDYVPEDLTVPNVPFSFTEDHPKKQMRQEAARALEELFVAAEQDGIDLVAASGYRSYDRQKRIYERNVEVYGKEETDTFSAQPGTSEHQTGLAMDVTSAQVAFKLEQSFGETNEGEWLADHAHEYGFIIRYREGAKEITGYMYEPWHLRYVGKDISTDVHEQAVTLEEFFGLYPSDE</sequence>
<proteinExistence type="predicted"/>
<feature type="compositionally biased region" description="Basic and acidic residues" evidence="1">
    <location>
        <begin position="63"/>
        <end position="80"/>
    </location>
</feature>
<feature type="compositionally biased region" description="Polar residues" evidence="1">
    <location>
        <begin position="51"/>
        <end position="62"/>
    </location>
</feature>
<evidence type="ECO:0000313" key="5">
    <source>
        <dbReference type="Proteomes" id="UP000256305"/>
    </source>
</evidence>
<dbReference type="Proteomes" id="UP000256305">
    <property type="component" value="Unassembled WGS sequence"/>
</dbReference>
<dbReference type="GO" id="GO:0006508">
    <property type="term" value="P:proteolysis"/>
    <property type="evidence" value="ECO:0007669"/>
    <property type="project" value="InterPro"/>
</dbReference>
<feature type="region of interest" description="Disordered" evidence="1">
    <location>
        <begin position="20"/>
        <end position="86"/>
    </location>
</feature>
<protein>
    <submittedName>
        <fullName evidence="4">D-alanyl-D-alanine carboxypeptidase family protein</fullName>
    </submittedName>
</protein>
<accession>A0A3E0J388</accession>
<dbReference type="InterPro" id="IPR003709">
    <property type="entry name" value="VanY-like_core_dom"/>
</dbReference>
<dbReference type="Gene3D" id="3.30.1380.10">
    <property type="match status" value="1"/>
</dbReference>
<dbReference type="InterPro" id="IPR058193">
    <property type="entry name" value="VanY/YodJ_core_dom"/>
</dbReference>
<evidence type="ECO:0000259" key="3">
    <source>
        <dbReference type="Pfam" id="PF02557"/>
    </source>
</evidence>
<dbReference type="GO" id="GO:0004180">
    <property type="term" value="F:carboxypeptidase activity"/>
    <property type="evidence" value="ECO:0007669"/>
    <property type="project" value="UniProtKB-KW"/>
</dbReference>
<keyword evidence="5" id="KW-1185">Reference proteome</keyword>
<dbReference type="EMBL" id="QUAE01000018">
    <property type="protein sequence ID" value="REJ07289.1"/>
    <property type="molecule type" value="Genomic_DNA"/>
</dbReference>
<feature type="domain" description="D-alanyl-D-alanine carboxypeptidase-like core" evidence="3">
    <location>
        <begin position="127"/>
        <end position="256"/>
    </location>
</feature>
<dbReference type="Pfam" id="PF02557">
    <property type="entry name" value="VanY"/>
    <property type="match status" value="1"/>
</dbReference>
<evidence type="ECO:0000256" key="2">
    <source>
        <dbReference type="SAM" id="SignalP"/>
    </source>
</evidence>
<dbReference type="RefSeq" id="WP_115824581.1">
    <property type="nucleotide sequence ID" value="NZ_QUAE01000018.1"/>
</dbReference>
<feature type="signal peptide" evidence="2">
    <location>
        <begin position="1"/>
        <end position="20"/>
    </location>
</feature>
<keyword evidence="4" id="KW-0121">Carboxypeptidase</keyword>
<evidence type="ECO:0000256" key="1">
    <source>
        <dbReference type="SAM" id="MobiDB-lite"/>
    </source>
</evidence>
<name>A0A3E0J388_9BACI</name>
<dbReference type="InterPro" id="IPR009045">
    <property type="entry name" value="Zn_M74/Hedgehog-like"/>
</dbReference>
<dbReference type="SUPFAM" id="SSF55166">
    <property type="entry name" value="Hedgehog/DD-peptidase"/>
    <property type="match status" value="1"/>
</dbReference>
<evidence type="ECO:0000313" key="4">
    <source>
        <dbReference type="EMBL" id="REJ07289.1"/>
    </source>
</evidence>
<dbReference type="PANTHER" id="PTHR34385:SF1">
    <property type="entry name" value="PEPTIDOGLYCAN L-ALANYL-D-GLUTAMATE ENDOPEPTIDASE CWLK"/>
    <property type="match status" value="1"/>
</dbReference>
<keyword evidence="4" id="KW-0378">Hydrolase</keyword>
<feature type="chain" id="PRO_5038906639" evidence="2">
    <location>
        <begin position="21"/>
        <end position="280"/>
    </location>
</feature>
<dbReference type="AlphaFoldDB" id="A0A3E0J388"/>
<comment type="caution">
    <text evidence="4">The sequence shown here is derived from an EMBL/GenBank/DDBJ whole genome shotgun (WGS) entry which is preliminary data.</text>
</comment>
<reference evidence="4 5" key="1">
    <citation type="submission" date="2018-08" db="EMBL/GenBank/DDBJ databases">
        <title>Genome sequence of Halobacillus trueperi KCTC 3686.</title>
        <authorList>
            <person name="Cho K.H."/>
            <person name="Kwak M.-J."/>
            <person name="Kim B.-Y."/>
            <person name="Chun J."/>
        </authorList>
    </citation>
    <scope>NUCLEOTIDE SEQUENCE [LARGE SCALE GENOMIC DNA]</scope>
    <source>
        <strain evidence="4 5">KCTC 3686</strain>
    </source>
</reference>
<dbReference type="CDD" id="cd14852">
    <property type="entry name" value="LD-carboxypeptidase"/>
    <property type="match status" value="1"/>
</dbReference>
<dbReference type="PROSITE" id="PS51257">
    <property type="entry name" value="PROKAR_LIPOPROTEIN"/>
    <property type="match status" value="1"/>
</dbReference>
<gene>
    <name evidence="4" type="ORF">DYE48_16380</name>
</gene>